<dbReference type="Pfam" id="PF00561">
    <property type="entry name" value="Abhydrolase_1"/>
    <property type="match status" value="1"/>
</dbReference>
<dbReference type="InterPro" id="IPR029058">
    <property type="entry name" value="AB_hydrolase_fold"/>
</dbReference>
<feature type="domain" description="AB hydrolase-1" evidence="1">
    <location>
        <begin position="26"/>
        <end position="266"/>
    </location>
</feature>
<accession>A0ABV7TFK9</accession>
<dbReference type="RefSeq" id="WP_386734808.1">
    <property type="nucleotide sequence ID" value="NZ_JBHRXI010000006.1"/>
</dbReference>
<keyword evidence="3" id="KW-1185">Reference proteome</keyword>
<dbReference type="Gene3D" id="3.40.50.1820">
    <property type="entry name" value="alpha/beta hydrolase"/>
    <property type="match status" value="1"/>
</dbReference>
<reference evidence="3" key="1">
    <citation type="journal article" date="2019" name="Int. J. Syst. Evol. Microbiol.">
        <title>The Global Catalogue of Microorganisms (GCM) 10K type strain sequencing project: providing services to taxonomists for standard genome sequencing and annotation.</title>
        <authorList>
            <consortium name="The Broad Institute Genomics Platform"/>
            <consortium name="The Broad Institute Genome Sequencing Center for Infectious Disease"/>
            <person name="Wu L."/>
            <person name="Ma J."/>
        </authorList>
    </citation>
    <scope>NUCLEOTIDE SEQUENCE [LARGE SCALE GENOMIC DNA]</scope>
    <source>
        <strain evidence="3">KCTC 42911</strain>
    </source>
</reference>
<evidence type="ECO:0000313" key="2">
    <source>
        <dbReference type="EMBL" id="MFC3613622.1"/>
    </source>
</evidence>
<dbReference type="GO" id="GO:0016787">
    <property type="term" value="F:hydrolase activity"/>
    <property type="evidence" value="ECO:0007669"/>
    <property type="project" value="UniProtKB-KW"/>
</dbReference>
<dbReference type="EMBL" id="JBHRXI010000006">
    <property type="protein sequence ID" value="MFC3613622.1"/>
    <property type="molecule type" value="Genomic_DNA"/>
</dbReference>
<dbReference type="PANTHER" id="PTHR43798:SF33">
    <property type="entry name" value="HYDROLASE, PUTATIVE (AFU_ORTHOLOGUE AFUA_2G14860)-RELATED"/>
    <property type="match status" value="1"/>
</dbReference>
<comment type="caution">
    <text evidence="2">The sequence shown here is derived from an EMBL/GenBank/DDBJ whole genome shotgun (WGS) entry which is preliminary data.</text>
</comment>
<organism evidence="2 3">
    <name type="scientific">Lutimaribacter marinistellae</name>
    <dbReference type="NCBI Taxonomy" id="1820329"/>
    <lineage>
        <taxon>Bacteria</taxon>
        <taxon>Pseudomonadati</taxon>
        <taxon>Pseudomonadota</taxon>
        <taxon>Alphaproteobacteria</taxon>
        <taxon>Rhodobacterales</taxon>
        <taxon>Roseobacteraceae</taxon>
        <taxon>Lutimaribacter</taxon>
    </lineage>
</organism>
<dbReference type="InterPro" id="IPR000639">
    <property type="entry name" value="Epox_hydrolase-like"/>
</dbReference>
<protein>
    <submittedName>
        <fullName evidence="2">Alpha/beta fold hydrolase</fullName>
    </submittedName>
</protein>
<name>A0ABV7TFK9_9RHOB</name>
<keyword evidence="2" id="KW-0378">Hydrolase</keyword>
<dbReference type="InterPro" id="IPR050266">
    <property type="entry name" value="AB_hydrolase_sf"/>
</dbReference>
<dbReference type="SUPFAM" id="SSF53474">
    <property type="entry name" value="alpha/beta-Hydrolases"/>
    <property type="match status" value="1"/>
</dbReference>
<evidence type="ECO:0000259" key="1">
    <source>
        <dbReference type="Pfam" id="PF00561"/>
    </source>
</evidence>
<evidence type="ECO:0000313" key="3">
    <source>
        <dbReference type="Proteomes" id="UP001595629"/>
    </source>
</evidence>
<dbReference type="PRINTS" id="PR00412">
    <property type="entry name" value="EPOXHYDRLASE"/>
</dbReference>
<proteinExistence type="predicted"/>
<dbReference type="InterPro" id="IPR000073">
    <property type="entry name" value="AB_hydrolase_1"/>
</dbReference>
<dbReference type="Proteomes" id="UP001595629">
    <property type="component" value="Unassembled WGS sequence"/>
</dbReference>
<gene>
    <name evidence="2" type="ORF">ACFORG_07600</name>
</gene>
<dbReference type="PANTHER" id="PTHR43798">
    <property type="entry name" value="MONOACYLGLYCEROL LIPASE"/>
    <property type="match status" value="1"/>
</dbReference>
<sequence>MTHLVTDHVLVNNTRIAHGVHGAGSPVVLIHGTPSSSYIWRNILPALVAAGHKVHTYDLLGYGLSERPWDPQIDTSVTGQVPVLEGLLDHWGLKDAHIISHDIGGAVAQRFSIFSRPRVRSLTMIDVVSFDSWPSKRTHQQMQAGLEALIKAPDTEHRAHFRDWLLSTVQNKDRLSQTSLETFLDFISNPVGQASLFQHQVRHYDPKHTDDLTPRLAELGQIPVQLIWGADDAWQVVDWAHRLHRAIPGSELNVLDDCGHFAMEDQPEKISALLVDFLGRKG</sequence>